<dbReference type="PROSITE" id="PS00018">
    <property type="entry name" value="EF_HAND_1"/>
    <property type="match status" value="2"/>
</dbReference>
<evidence type="ECO:0000256" key="2">
    <source>
        <dbReference type="ARBA" id="ARBA00004236"/>
    </source>
</evidence>
<evidence type="ECO:0000256" key="3">
    <source>
        <dbReference type="ARBA" id="ARBA00004496"/>
    </source>
</evidence>
<accession>A0AA88HHR6</accession>
<proteinExistence type="inferred from homology"/>
<keyword evidence="15" id="KW-0449">Lipoprotein</keyword>
<dbReference type="EMBL" id="JAVRJZ010000017">
    <property type="protein sequence ID" value="KAK2709431.1"/>
    <property type="molecule type" value="Genomic_DNA"/>
</dbReference>
<name>A0AA88HHR6_ARTSF</name>
<feature type="domain" description="EF-hand" evidence="17">
    <location>
        <begin position="154"/>
        <end position="178"/>
    </location>
</feature>
<comment type="subcellular location">
    <subcellularLocation>
        <location evidence="2">Cell membrane</location>
    </subcellularLocation>
    <subcellularLocation>
        <location evidence="3">Cytoplasm</location>
    </subcellularLocation>
    <subcellularLocation>
        <location evidence="1">Nucleus</location>
    </subcellularLocation>
</comment>
<evidence type="ECO:0000256" key="7">
    <source>
        <dbReference type="ARBA" id="ARBA00022553"/>
    </source>
</evidence>
<keyword evidence="12" id="KW-0653">Protein transport</keyword>
<keyword evidence="19" id="KW-1185">Reference proteome</keyword>
<keyword evidence="6" id="KW-0963">Cytoplasm</keyword>
<reference evidence="18" key="1">
    <citation type="submission" date="2023-07" db="EMBL/GenBank/DDBJ databases">
        <title>Chromosome-level genome assembly of Artemia franciscana.</title>
        <authorList>
            <person name="Jo E."/>
        </authorList>
    </citation>
    <scope>NUCLEOTIDE SEQUENCE</scope>
    <source>
        <tissue evidence="18">Whole body</tissue>
    </source>
</reference>
<evidence type="ECO:0000256" key="6">
    <source>
        <dbReference type="ARBA" id="ARBA00022490"/>
    </source>
</evidence>
<dbReference type="CDD" id="cd00051">
    <property type="entry name" value="EFh"/>
    <property type="match status" value="1"/>
</dbReference>
<keyword evidence="8" id="KW-0519">Myristate</keyword>
<evidence type="ECO:0000256" key="8">
    <source>
        <dbReference type="ARBA" id="ARBA00022707"/>
    </source>
</evidence>
<dbReference type="InterPro" id="IPR011992">
    <property type="entry name" value="EF-hand-dom_pair"/>
</dbReference>
<keyword evidence="7" id="KW-0597">Phosphoprotein</keyword>
<evidence type="ECO:0000256" key="5">
    <source>
        <dbReference type="ARBA" id="ARBA00022475"/>
    </source>
</evidence>
<evidence type="ECO:0000256" key="10">
    <source>
        <dbReference type="ARBA" id="ARBA00022737"/>
    </source>
</evidence>
<evidence type="ECO:0000256" key="14">
    <source>
        <dbReference type="ARBA" id="ARBA00023242"/>
    </source>
</evidence>
<evidence type="ECO:0000256" key="1">
    <source>
        <dbReference type="ARBA" id="ARBA00004123"/>
    </source>
</evidence>
<keyword evidence="11" id="KW-0106">Calcium</keyword>
<gene>
    <name evidence="18" type="ORF">QYM36_013183</name>
</gene>
<evidence type="ECO:0000256" key="4">
    <source>
        <dbReference type="ARBA" id="ARBA00022448"/>
    </source>
</evidence>
<dbReference type="EMBL" id="JAVRJZ010000017">
    <property type="protein sequence ID" value="KAK2709432.1"/>
    <property type="molecule type" value="Genomic_DNA"/>
</dbReference>
<evidence type="ECO:0000256" key="13">
    <source>
        <dbReference type="ARBA" id="ARBA00023136"/>
    </source>
</evidence>
<organism evidence="18 19">
    <name type="scientific">Artemia franciscana</name>
    <name type="common">Brine shrimp</name>
    <name type="synonym">Artemia sanfranciscana</name>
    <dbReference type="NCBI Taxonomy" id="6661"/>
    <lineage>
        <taxon>Eukaryota</taxon>
        <taxon>Metazoa</taxon>
        <taxon>Ecdysozoa</taxon>
        <taxon>Arthropoda</taxon>
        <taxon>Crustacea</taxon>
        <taxon>Branchiopoda</taxon>
        <taxon>Anostraca</taxon>
        <taxon>Artemiidae</taxon>
        <taxon>Artemia</taxon>
    </lineage>
</organism>
<dbReference type="AlphaFoldDB" id="A0AA88HHR6"/>
<dbReference type="InterPro" id="IPR018247">
    <property type="entry name" value="EF_Hand_1_Ca_BS"/>
</dbReference>
<dbReference type="Proteomes" id="UP001187531">
    <property type="component" value="Unassembled WGS sequence"/>
</dbReference>
<dbReference type="EMBL" id="JAVRJZ010000017">
    <property type="protein sequence ID" value="KAK2709430.1"/>
    <property type="molecule type" value="Genomic_DNA"/>
</dbReference>
<evidence type="ECO:0000313" key="18">
    <source>
        <dbReference type="EMBL" id="KAK2709430.1"/>
    </source>
</evidence>
<evidence type="ECO:0000259" key="17">
    <source>
        <dbReference type="PROSITE" id="PS50222"/>
    </source>
</evidence>
<keyword evidence="5" id="KW-1003">Cell membrane</keyword>
<dbReference type="GO" id="GO:0005634">
    <property type="term" value="C:nucleus"/>
    <property type="evidence" value="ECO:0007669"/>
    <property type="project" value="UniProtKB-SubCell"/>
</dbReference>
<dbReference type="PANTHER" id="PTHR46002">
    <property type="entry name" value="EG:114D9.1 PROTEIN-RELATED"/>
    <property type="match status" value="1"/>
</dbReference>
<dbReference type="InterPro" id="IPR002048">
    <property type="entry name" value="EF_hand_dom"/>
</dbReference>
<dbReference type="GO" id="GO:0005886">
    <property type="term" value="C:plasma membrane"/>
    <property type="evidence" value="ECO:0007669"/>
    <property type="project" value="UniProtKB-SubCell"/>
</dbReference>
<dbReference type="GO" id="GO:0005737">
    <property type="term" value="C:cytoplasm"/>
    <property type="evidence" value="ECO:0007669"/>
    <property type="project" value="UniProtKB-SubCell"/>
</dbReference>
<keyword evidence="13" id="KW-0472">Membrane</keyword>
<evidence type="ECO:0000256" key="16">
    <source>
        <dbReference type="ARBA" id="ARBA00038164"/>
    </source>
</evidence>
<evidence type="ECO:0000313" key="19">
    <source>
        <dbReference type="Proteomes" id="UP001187531"/>
    </source>
</evidence>
<keyword evidence="9" id="KW-0479">Metal-binding</keyword>
<protein>
    <recommendedName>
        <fullName evidence="17">EF-hand domain-containing protein</fullName>
    </recommendedName>
</protein>
<keyword evidence="14" id="KW-0539">Nucleus</keyword>
<evidence type="ECO:0000256" key="12">
    <source>
        <dbReference type="ARBA" id="ARBA00022927"/>
    </source>
</evidence>
<dbReference type="Gene3D" id="1.10.238.10">
    <property type="entry name" value="EF-hand"/>
    <property type="match status" value="1"/>
</dbReference>
<dbReference type="SMART" id="SM00054">
    <property type="entry name" value="EFh"/>
    <property type="match status" value="2"/>
</dbReference>
<keyword evidence="10" id="KW-0677">Repeat</keyword>
<feature type="domain" description="EF-hand" evidence="17">
    <location>
        <begin position="102"/>
        <end position="137"/>
    </location>
</feature>
<dbReference type="InterPro" id="IPR051875">
    <property type="entry name" value="Calcineurin_B_homologous"/>
</dbReference>
<comment type="caution">
    <text evidence="18">The sequence shown here is derived from an EMBL/GenBank/DDBJ whole genome shotgun (WGS) entry which is preliminary data.</text>
</comment>
<dbReference type="PROSITE" id="PS50222">
    <property type="entry name" value="EF_HAND_2"/>
    <property type="match status" value="2"/>
</dbReference>
<evidence type="ECO:0000256" key="11">
    <source>
        <dbReference type="ARBA" id="ARBA00022837"/>
    </source>
</evidence>
<dbReference type="GO" id="GO:0015031">
    <property type="term" value="P:protein transport"/>
    <property type="evidence" value="ECO:0007669"/>
    <property type="project" value="UniProtKB-KW"/>
</dbReference>
<dbReference type="Pfam" id="PF13499">
    <property type="entry name" value="EF-hand_7"/>
    <property type="match status" value="1"/>
</dbReference>
<comment type="similarity">
    <text evidence="16">Belongs to the calcineurin regulatory subunit family. CHP subfamily.</text>
</comment>
<evidence type="ECO:0000256" key="15">
    <source>
        <dbReference type="ARBA" id="ARBA00023288"/>
    </source>
</evidence>
<keyword evidence="4" id="KW-0813">Transport</keyword>
<dbReference type="SUPFAM" id="SSF47473">
    <property type="entry name" value="EF-hand"/>
    <property type="match status" value="1"/>
</dbReference>
<dbReference type="PRINTS" id="PR00450">
    <property type="entry name" value="RECOVERIN"/>
</dbReference>
<evidence type="ECO:0000256" key="9">
    <source>
        <dbReference type="ARBA" id="ARBA00022723"/>
    </source>
</evidence>
<dbReference type="GO" id="GO:0005509">
    <property type="term" value="F:calcium ion binding"/>
    <property type="evidence" value="ECO:0007669"/>
    <property type="project" value="InterPro"/>
</dbReference>
<sequence length="187" mass="21441">MGNHTSQLQEEEIAEIQAETGFSSNQIERLYSRFTSLDKGDAGSLSREDFMRIPELAINPLGELIINSFFPENSDTVNFRQFLRILAHFRPITKSKEEGLNSREQKLQFAFNMYDQDHDGYISKDELLSILQMMVGGYISGEQLSCVAERTIFEADSDNDQRISFEEFCNVLAKTDVEKKMSIRFLG</sequence>